<dbReference type="InterPro" id="IPR046796">
    <property type="entry name" value="Transposase_32_dom"/>
</dbReference>
<evidence type="ECO:0000313" key="3">
    <source>
        <dbReference type="EMBL" id="MCI08806.1"/>
    </source>
</evidence>
<dbReference type="Pfam" id="PF20167">
    <property type="entry name" value="Transposase_32"/>
    <property type="match status" value="1"/>
</dbReference>
<keyword evidence="4" id="KW-1185">Reference proteome</keyword>
<dbReference type="Proteomes" id="UP000265520">
    <property type="component" value="Unassembled WGS sequence"/>
</dbReference>
<accession>A0A392PBY7</accession>
<feature type="non-terminal residue" evidence="3">
    <location>
        <position position="267"/>
    </location>
</feature>
<dbReference type="AlphaFoldDB" id="A0A392PBY7"/>
<evidence type="ECO:0000259" key="2">
    <source>
        <dbReference type="Pfam" id="PF20167"/>
    </source>
</evidence>
<name>A0A392PBY7_9FABA</name>
<comment type="caution">
    <text evidence="3">The sequence shown here is derived from an EMBL/GenBank/DDBJ whole genome shotgun (WGS) entry which is preliminary data.</text>
</comment>
<organism evidence="3 4">
    <name type="scientific">Trifolium medium</name>
    <dbReference type="NCBI Taxonomy" id="97028"/>
    <lineage>
        <taxon>Eukaryota</taxon>
        <taxon>Viridiplantae</taxon>
        <taxon>Streptophyta</taxon>
        <taxon>Embryophyta</taxon>
        <taxon>Tracheophyta</taxon>
        <taxon>Spermatophyta</taxon>
        <taxon>Magnoliopsida</taxon>
        <taxon>eudicotyledons</taxon>
        <taxon>Gunneridae</taxon>
        <taxon>Pentapetalae</taxon>
        <taxon>rosids</taxon>
        <taxon>fabids</taxon>
        <taxon>Fabales</taxon>
        <taxon>Fabaceae</taxon>
        <taxon>Papilionoideae</taxon>
        <taxon>50 kb inversion clade</taxon>
        <taxon>NPAAA clade</taxon>
        <taxon>Hologalegina</taxon>
        <taxon>IRL clade</taxon>
        <taxon>Trifolieae</taxon>
        <taxon>Trifolium</taxon>
    </lineage>
</organism>
<proteinExistence type="predicted"/>
<evidence type="ECO:0000313" key="4">
    <source>
        <dbReference type="Proteomes" id="UP000265520"/>
    </source>
</evidence>
<reference evidence="3 4" key="1">
    <citation type="journal article" date="2018" name="Front. Plant Sci.">
        <title>Red Clover (Trifolium pratense) and Zigzag Clover (T. medium) - A Picture of Genomic Similarities and Differences.</title>
        <authorList>
            <person name="Dluhosova J."/>
            <person name="Istvanek J."/>
            <person name="Nedelnik J."/>
            <person name="Repkova J."/>
        </authorList>
    </citation>
    <scope>NUCLEOTIDE SEQUENCE [LARGE SCALE GENOMIC DNA]</scope>
    <source>
        <strain evidence="4">cv. 10/8</strain>
        <tissue evidence="3">Leaf</tissue>
    </source>
</reference>
<feature type="domain" description="Putative plant transposon protein" evidence="2">
    <location>
        <begin position="70"/>
        <end position="267"/>
    </location>
</feature>
<feature type="region of interest" description="Disordered" evidence="1">
    <location>
        <begin position="1"/>
        <end position="24"/>
    </location>
</feature>
<dbReference type="EMBL" id="LXQA010070390">
    <property type="protein sequence ID" value="MCI08806.1"/>
    <property type="molecule type" value="Genomic_DNA"/>
</dbReference>
<protein>
    <recommendedName>
        <fullName evidence="2">Putative plant transposon protein domain-containing protein</fullName>
    </recommendedName>
</protein>
<sequence length="267" mass="30123">MGPKKATGSKKLKTGASTSQATSPYDAERFSSLTQFERYQALQKRKIWSEKQFNLTPDGQFRSFVSAMDDRNCGRLLNPPPSINVDLVREFYANDMPIDEDEPYSFTTMVRGRALGFDRDAISEYLGNPYELQGDDGLCPYGRVLARGNWNIQAMTEKLLVPGCTFKFNRANQPLRAMRDEMKVPVQLVLLFIYYNLLPRSHLSDAPMNIVGLLYMISDGRDVDIARVISNEMKAIACSGITNFSRPKCPLAYPVLIMGLIKKARIP</sequence>
<evidence type="ECO:0000256" key="1">
    <source>
        <dbReference type="SAM" id="MobiDB-lite"/>
    </source>
</evidence>